<reference evidence="1 2" key="1">
    <citation type="journal article" date="2012" name="J. Bacteriol.">
        <title>Genome Sequence of Galbibacter marinum Type Strain ck-I2-15.</title>
        <authorList>
            <person name="Lai Q."/>
            <person name="Li C."/>
            <person name="Shao Z."/>
        </authorList>
    </citation>
    <scope>NUCLEOTIDE SEQUENCE [LARGE SCALE GENOMIC DNA]</scope>
    <source>
        <strain evidence="2">ck-I2-15</strain>
    </source>
</reference>
<name>K2PS83_9FLAO</name>
<sequence>MLISCEEVVDVELKTEDPRLVVEASINWSKETDGRLQRIILSQTTPYFESEVSPATGAIVYIENDQGQRYDFIEEANSGIYITDHFNAQENMSYTLIIQYQEQLFQGKENMVTVTDLAYITQNDGTVFSNDYIELKAYFEDPADEENYYFYKFEAENDHTINVIEDRLLNGNEMFAIFVSEELKQSEQVQVSLYGISKQYYNYMFTLISQSGESLGPFVTQPATVKGNIINMSNPENYALGYFRVSQEDTYTYVVD</sequence>
<dbReference type="InterPro" id="IPR025345">
    <property type="entry name" value="DUF4249"/>
</dbReference>
<dbReference type="eggNOG" id="ENOG502ZCA0">
    <property type="taxonomic scope" value="Bacteria"/>
</dbReference>
<protein>
    <recommendedName>
        <fullName evidence="3">DUF4249 domain-containing protein</fullName>
    </recommendedName>
</protein>
<dbReference type="PATRIC" id="fig|555500.3.peg.1670"/>
<organism evidence="1 2">
    <name type="scientific">Galbibacter marinus</name>
    <dbReference type="NCBI Taxonomy" id="555500"/>
    <lineage>
        <taxon>Bacteria</taxon>
        <taxon>Pseudomonadati</taxon>
        <taxon>Bacteroidota</taxon>
        <taxon>Flavobacteriia</taxon>
        <taxon>Flavobacteriales</taxon>
        <taxon>Flavobacteriaceae</taxon>
        <taxon>Galbibacter</taxon>
    </lineage>
</organism>
<dbReference type="EMBL" id="AMSG01000008">
    <property type="protein sequence ID" value="EKF55405.1"/>
    <property type="molecule type" value="Genomic_DNA"/>
</dbReference>
<dbReference type="Proteomes" id="UP000007364">
    <property type="component" value="Unassembled WGS sequence"/>
</dbReference>
<comment type="caution">
    <text evidence="1">The sequence shown here is derived from an EMBL/GenBank/DDBJ whole genome shotgun (WGS) entry which is preliminary data.</text>
</comment>
<dbReference type="STRING" id="555500.I215_08061"/>
<dbReference type="Pfam" id="PF14054">
    <property type="entry name" value="DUF4249"/>
    <property type="match status" value="1"/>
</dbReference>
<evidence type="ECO:0000313" key="2">
    <source>
        <dbReference type="Proteomes" id="UP000007364"/>
    </source>
</evidence>
<keyword evidence="2" id="KW-1185">Reference proteome</keyword>
<proteinExistence type="predicted"/>
<evidence type="ECO:0008006" key="3">
    <source>
        <dbReference type="Google" id="ProtNLM"/>
    </source>
</evidence>
<accession>K2PS83</accession>
<gene>
    <name evidence="1" type="ORF">I215_08061</name>
</gene>
<dbReference type="AlphaFoldDB" id="K2PS83"/>
<evidence type="ECO:0000313" key="1">
    <source>
        <dbReference type="EMBL" id="EKF55405.1"/>
    </source>
</evidence>